<reference evidence="1" key="1">
    <citation type="journal article" date="2015" name="Nature">
        <title>Complex archaea that bridge the gap between prokaryotes and eukaryotes.</title>
        <authorList>
            <person name="Spang A."/>
            <person name="Saw J.H."/>
            <person name="Jorgensen S.L."/>
            <person name="Zaremba-Niedzwiedzka K."/>
            <person name="Martijn J."/>
            <person name="Lind A.E."/>
            <person name="van Eijk R."/>
            <person name="Schleper C."/>
            <person name="Guy L."/>
            <person name="Ettema T.J."/>
        </authorList>
    </citation>
    <scope>NUCLEOTIDE SEQUENCE</scope>
</reference>
<organism evidence="1">
    <name type="scientific">marine sediment metagenome</name>
    <dbReference type="NCBI Taxonomy" id="412755"/>
    <lineage>
        <taxon>unclassified sequences</taxon>
        <taxon>metagenomes</taxon>
        <taxon>ecological metagenomes</taxon>
    </lineage>
</organism>
<gene>
    <name evidence="1" type="ORF">LCGC14_0768620</name>
</gene>
<comment type="caution">
    <text evidence="1">The sequence shown here is derived from an EMBL/GenBank/DDBJ whole genome shotgun (WGS) entry which is preliminary data.</text>
</comment>
<proteinExistence type="predicted"/>
<accession>A0A0F9Q371</accession>
<dbReference type="AlphaFoldDB" id="A0A0F9Q371"/>
<protein>
    <submittedName>
        <fullName evidence="1">Uncharacterized protein</fullName>
    </submittedName>
</protein>
<evidence type="ECO:0000313" key="1">
    <source>
        <dbReference type="EMBL" id="KKN36939.1"/>
    </source>
</evidence>
<sequence length="64" mass="7433">MNIRLEPCVKRDLRPGDLFSSVGPNYWDHRDLNSIGERVYIRTDAPARADDLDTEVYRVLVEIT</sequence>
<dbReference type="EMBL" id="LAZR01001932">
    <property type="protein sequence ID" value="KKN36939.1"/>
    <property type="molecule type" value="Genomic_DNA"/>
</dbReference>
<name>A0A0F9Q371_9ZZZZ</name>